<protein>
    <submittedName>
        <fullName evidence="2">Uncharacterized protein</fullName>
    </submittedName>
</protein>
<dbReference type="EMBL" id="JXTP01000074">
    <property type="protein sequence ID" value="KIU26540.1"/>
    <property type="molecule type" value="Genomic_DNA"/>
</dbReference>
<gene>
    <name evidence="2" type="ORF">SR41_13955</name>
</gene>
<accession>A0A0D1M3N1</accession>
<evidence type="ECO:0000256" key="1">
    <source>
        <dbReference type="SAM" id="Phobius"/>
    </source>
</evidence>
<proteinExistence type="predicted"/>
<organism evidence="2 3">
    <name type="scientific">Sphingomonas melonis</name>
    <dbReference type="NCBI Taxonomy" id="152682"/>
    <lineage>
        <taxon>Bacteria</taxon>
        <taxon>Pseudomonadati</taxon>
        <taxon>Pseudomonadota</taxon>
        <taxon>Alphaproteobacteria</taxon>
        <taxon>Sphingomonadales</taxon>
        <taxon>Sphingomonadaceae</taxon>
        <taxon>Sphingomonas</taxon>
    </lineage>
</organism>
<evidence type="ECO:0000313" key="2">
    <source>
        <dbReference type="EMBL" id="KIU26540.1"/>
    </source>
</evidence>
<evidence type="ECO:0000313" key="3">
    <source>
        <dbReference type="Proteomes" id="UP000033203"/>
    </source>
</evidence>
<dbReference type="Proteomes" id="UP000033203">
    <property type="component" value="Unassembled WGS sequence"/>
</dbReference>
<dbReference type="PATRIC" id="fig|1549858.7.peg.3939"/>
<feature type="transmembrane region" description="Helical" evidence="1">
    <location>
        <begin position="64"/>
        <end position="86"/>
    </location>
</feature>
<sequence length="90" mass="9807">MLLLAALLFLVAFVAGAIEALIVRAYLETAVMGAWTHFIAFFGLEPVAGPREICLDYCAPPLPFLAGLIGLTAFGVAWLILVTAWWRSKR</sequence>
<name>A0A0D1M3N1_9SPHN</name>
<keyword evidence="1" id="KW-0812">Transmembrane</keyword>
<reference evidence="2 3" key="1">
    <citation type="submission" date="2015-01" db="EMBL/GenBank/DDBJ databases">
        <title>Genome of Sphingomonas taxi strain 30a.</title>
        <authorList>
            <person name="Eevers N."/>
            <person name="Van Hamme J."/>
            <person name="Bottos E."/>
            <person name="Weyens N."/>
            <person name="Vangronsveld J."/>
        </authorList>
    </citation>
    <scope>NUCLEOTIDE SEQUENCE [LARGE SCALE GENOMIC DNA]</scope>
    <source>
        <strain evidence="2 3">30a</strain>
    </source>
</reference>
<keyword evidence="1" id="KW-1133">Transmembrane helix</keyword>
<comment type="caution">
    <text evidence="2">The sequence shown here is derived from an EMBL/GenBank/DDBJ whole genome shotgun (WGS) entry which is preliminary data.</text>
</comment>
<dbReference type="AlphaFoldDB" id="A0A0D1M3N1"/>
<keyword evidence="1" id="KW-0472">Membrane</keyword>